<dbReference type="RefSeq" id="WP_260573294.1">
    <property type="nucleotide sequence ID" value="NZ_CP104205.1"/>
</dbReference>
<organism evidence="1 2">
    <name type="scientific">Maribacter litopenaei</name>
    <dbReference type="NCBI Taxonomy" id="2976127"/>
    <lineage>
        <taxon>Bacteria</taxon>
        <taxon>Pseudomonadati</taxon>
        <taxon>Bacteroidota</taxon>
        <taxon>Flavobacteriia</taxon>
        <taxon>Flavobacteriales</taxon>
        <taxon>Flavobacteriaceae</taxon>
        <taxon>Maribacter</taxon>
    </lineage>
</organism>
<accession>A0ABY5Y8P0</accession>
<name>A0ABY5Y8P0_9FLAO</name>
<dbReference type="EMBL" id="CP104205">
    <property type="protein sequence ID" value="UWX55407.1"/>
    <property type="molecule type" value="Genomic_DNA"/>
</dbReference>
<sequence>MYDNALAAIFFMQEGMKGNAEMILDYYESISDTELSQTGGFYQFRNSDGSEPERIWMGDNAWLLIALNQYENTYQSGKYNSLSLKLETWLRSLQMENGALKGGYNPDGTEIPNVTEGMITAFHAVQGYDEFHKNLLSFLQNNRWDQELGVLMAWP</sequence>
<evidence type="ECO:0000313" key="1">
    <source>
        <dbReference type="EMBL" id="UWX55407.1"/>
    </source>
</evidence>
<reference evidence="1" key="1">
    <citation type="submission" date="2022-09" db="EMBL/GenBank/DDBJ databases">
        <title>Maribacter litopenaei sp. nov., isolated from the intestinal tract of the Pacific White Shrimp, Litopenaeus vannamei.</title>
        <authorList>
            <person name="Kim S.Y."/>
            <person name="Hwang C.Y."/>
        </authorList>
    </citation>
    <scope>NUCLEOTIDE SEQUENCE</scope>
    <source>
        <strain evidence="1">HL-LV01</strain>
    </source>
</reference>
<proteinExistence type="predicted"/>
<protein>
    <recommendedName>
        <fullName evidence="3">Glycosyl hydrolase family 76</fullName>
    </recommendedName>
</protein>
<evidence type="ECO:0000313" key="2">
    <source>
        <dbReference type="Proteomes" id="UP001059209"/>
    </source>
</evidence>
<evidence type="ECO:0008006" key="3">
    <source>
        <dbReference type="Google" id="ProtNLM"/>
    </source>
</evidence>
<gene>
    <name evidence="1" type="ORF">NYZ99_02300</name>
</gene>
<dbReference type="Proteomes" id="UP001059209">
    <property type="component" value="Chromosome"/>
</dbReference>
<keyword evidence="2" id="KW-1185">Reference proteome</keyword>
<dbReference type="InterPro" id="IPR008928">
    <property type="entry name" value="6-hairpin_glycosidase_sf"/>
</dbReference>
<dbReference type="SUPFAM" id="SSF48208">
    <property type="entry name" value="Six-hairpin glycosidases"/>
    <property type="match status" value="1"/>
</dbReference>